<reference evidence="2 3" key="1">
    <citation type="journal article" date="1992" name="Lakartidningen">
        <title>[Penicillin V and not amoxicillin is the first choice preparation in acute otitis].</title>
        <authorList>
            <person name="Kamme C."/>
            <person name="Lundgren K."/>
            <person name="Prellner K."/>
        </authorList>
    </citation>
    <scope>NUCLEOTIDE SEQUENCE [LARGE SCALE GENOMIC DNA]</scope>
    <source>
        <strain evidence="2 3">PC5538III-hc</strain>
    </source>
</reference>
<proteinExistence type="predicted"/>
<dbReference type="NCBIfam" id="NF033547">
    <property type="entry name" value="transpos_IS1595"/>
    <property type="match status" value="1"/>
</dbReference>
<dbReference type="PANTHER" id="PTHR47163:SF2">
    <property type="entry name" value="SI:DKEY-17M8.2"/>
    <property type="match status" value="1"/>
</dbReference>
<accession>A0A5C8EBS0</accession>
<name>A0A5C8EBS0_BRAPL</name>
<dbReference type="InterPro" id="IPR053164">
    <property type="entry name" value="IS1016-like_transposase"/>
</dbReference>
<evidence type="ECO:0000313" key="3">
    <source>
        <dbReference type="Proteomes" id="UP000323176"/>
    </source>
</evidence>
<evidence type="ECO:0000259" key="1">
    <source>
        <dbReference type="SMART" id="SM01126"/>
    </source>
</evidence>
<dbReference type="InterPro" id="IPR024445">
    <property type="entry name" value="Tnp_ISXO2-like"/>
</dbReference>
<protein>
    <submittedName>
        <fullName evidence="2">IS1595 family transposase</fullName>
    </submittedName>
</protein>
<organism evidence="2 3">
    <name type="scientific">Brachyspira pilosicoli</name>
    <name type="common">Serpulina pilosicoli</name>
    <dbReference type="NCBI Taxonomy" id="52584"/>
    <lineage>
        <taxon>Bacteria</taxon>
        <taxon>Pseudomonadati</taxon>
        <taxon>Spirochaetota</taxon>
        <taxon>Spirochaetia</taxon>
        <taxon>Brachyspirales</taxon>
        <taxon>Brachyspiraceae</taxon>
        <taxon>Brachyspira</taxon>
    </lineage>
</organism>
<sequence length="218" mass="25764">MKRSKLSKDKQLKLIEHFAAGTTARTASALIGINRKTAILYYHHLRELIFEYEKEKEEEVFNGEIEVDESYFGGKRKGKRGRGAKDKIPVFGLLKRGGKVYVKMINNTKISTLIPIIRQKVQPDSIVYSDYYHSYDVLDVSEFKHFRINHSEKFAEEKNHINGIENFWNQAKRHLRKFNGIPKEHFHLFIKECQFRFNNPKVDKQLEIIYNLAKKELF</sequence>
<dbReference type="Proteomes" id="UP000323176">
    <property type="component" value="Unassembled WGS sequence"/>
</dbReference>
<dbReference type="EMBL" id="SAXY01000078">
    <property type="protein sequence ID" value="TXJ35226.1"/>
    <property type="molecule type" value="Genomic_DNA"/>
</dbReference>
<dbReference type="AlphaFoldDB" id="A0A5C8EBS0"/>
<comment type="caution">
    <text evidence="2">The sequence shown here is derived from an EMBL/GenBank/DDBJ whole genome shotgun (WGS) entry which is preliminary data.</text>
</comment>
<gene>
    <name evidence="2" type="ORF">EPJ72_12520</name>
</gene>
<dbReference type="Pfam" id="PF12762">
    <property type="entry name" value="DDE_Tnp_IS1595"/>
    <property type="match status" value="1"/>
</dbReference>
<dbReference type="OrthoDB" id="271821at2"/>
<dbReference type="SMART" id="SM01126">
    <property type="entry name" value="DDE_Tnp_IS1595"/>
    <property type="match status" value="1"/>
</dbReference>
<dbReference type="PANTHER" id="PTHR47163">
    <property type="entry name" value="DDE_TNP_IS1595 DOMAIN-CONTAINING PROTEIN"/>
    <property type="match status" value="1"/>
</dbReference>
<evidence type="ECO:0000313" key="2">
    <source>
        <dbReference type="EMBL" id="TXJ35226.1"/>
    </source>
</evidence>
<feature type="domain" description="ISXO2-like transposase" evidence="1">
    <location>
        <begin position="60"/>
        <end position="198"/>
    </location>
</feature>